<reference evidence="1 2" key="1">
    <citation type="submission" date="2019-07" db="EMBL/GenBank/DDBJ databases">
        <title>Whole genome shotgun sequence of Nocardia ninae NBRC 108245.</title>
        <authorList>
            <person name="Hosoyama A."/>
            <person name="Uohara A."/>
            <person name="Ohji S."/>
            <person name="Ichikawa N."/>
        </authorList>
    </citation>
    <scope>NUCLEOTIDE SEQUENCE [LARGE SCALE GENOMIC DNA]</scope>
    <source>
        <strain evidence="1 2">NBRC 108245</strain>
    </source>
</reference>
<organism evidence="1 2">
    <name type="scientific">Nocardia ninae NBRC 108245</name>
    <dbReference type="NCBI Taxonomy" id="1210091"/>
    <lineage>
        <taxon>Bacteria</taxon>
        <taxon>Bacillati</taxon>
        <taxon>Actinomycetota</taxon>
        <taxon>Actinomycetes</taxon>
        <taxon>Mycobacteriales</taxon>
        <taxon>Nocardiaceae</taxon>
        <taxon>Nocardia</taxon>
    </lineage>
</organism>
<protein>
    <submittedName>
        <fullName evidence="1">Uncharacterized protein</fullName>
    </submittedName>
</protein>
<dbReference type="InterPro" id="IPR025447">
    <property type="entry name" value="DUF4192"/>
</dbReference>
<keyword evidence="2" id="KW-1185">Reference proteome</keyword>
<dbReference type="EMBL" id="BJXA01000019">
    <property type="protein sequence ID" value="GEM38856.1"/>
    <property type="molecule type" value="Genomic_DNA"/>
</dbReference>
<evidence type="ECO:0000313" key="2">
    <source>
        <dbReference type="Proteomes" id="UP000321424"/>
    </source>
</evidence>
<sequence length="179" mass="19170">MEQVDRLLPSARSTIRRRYAARRRGGDPDGATRRELERALGLIAAFDSGCLPTVSQTAQVAAALADRRVRNGLLATALSIYARSAESLWSHLTRTLPSPERAEAATLLAYSAYVRGNGPLAGIALQTALDADPYHHLAVLLEAALEMGLDPVSMRRLGRSGAEIVRGLGIEIELPDASS</sequence>
<accession>A0A511MG33</accession>
<dbReference type="Pfam" id="PF13830">
    <property type="entry name" value="DUF4192"/>
    <property type="match status" value="1"/>
</dbReference>
<dbReference type="Proteomes" id="UP000321424">
    <property type="component" value="Unassembled WGS sequence"/>
</dbReference>
<comment type="caution">
    <text evidence="1">The sequence shown here is derived from an EMBL/GenBank/DDBJ whole genome shotgun (WGS) entry which is preliminary data.</text>
</comment>
<proteinExistence type="predicted"/>
<dbReference type="AlphaFoldDB" id="A0A511MG33"/>
<name>A0A511MG33_9NOCA</name>
<gene>
    <name evidence="1" type="ORF">NN4_33750</name>
</gene>
<evidence type="ECO:0000313" key="1">
    <source>
        <dbReference type="EMBL" id="GEM38856.1"/>
    </source>
</evidence>